<dbReference type="Proteomes" id="UP000053789">
    <property type="component" value="Unassembled WGS sequence"/>
</dbReference>
<protein>
    <recommendedName>
        <fullName evidence="1">Flavoprotein domain-containing protein</fullName>
    </recommendedName>
</protein>
<dbReference type="OrthoDB" id="5126881at2759"/>
<dbReference type="Gene3D" id="3.40.50.1950">
    <property type="entry name" value="Flavin prenyltransferase-like"/>
    <property type="match status" value="1"/>
</dbReference>
<proteinExistence type="predicted"/>
<dbReference type="InterPro" id="IPR036551">
    <property type="entry name" value="Flavin_trans-like"/>
</dbReference>
<dbReference type="EMBL" id="KN846993">
    <property type="protein sequence ID" value="KIW90310.1"/>
    <property type="molecule type" value="Genomic_DNA"/>
</dbReference>
<dbReference type="AlphaFoldDB" id="A0A0D2HHP4"/>
<dbReference type="VEuPathDB" id="FungiDB:Z519_08954"/>
<name>A0A0D2HHP4_CLAB1</name>
<gene>
    <name evidence="2" type="ORF">Z519_08954</name>
</gene>
<dbReference type="GO" id="GO:0003824">
    <property type="term" value="F:catalytic activity"/>
    <property type="evidence" value="ECO:0007669"/>
    <property type="project" value="InterPro"/>
</dbReference>
<evidence type="ECO:0000259" key="1">
    <source>
        <dbReference type="Pfam" id="PF02441"/>
    </source>
</evidence>
<evidence type="ECO:0000313" key="2">
    <source>
        <dbReference type="EMBL" id="KIW90310.1"/>
    </source>
</evidence>
<dbReference type="GeneID" id="27701882"/>
<dbReference type="Pfam" id="PF02441">
    <property type="entry name" value="Flavoprotein"/>
    <property type="match status" value="1"/>
</dbReference>
<dbReference type="InterPro" id="IPR003382">
    <property type="entry name" value="Flavoprotein"/>
</dbReference>
<reference evidence="2" key="1">
    <citation type="submission" date="2015-01" db="EMBL/GenBank/DDBJ databases">
        <title>The Genome Sequence of Cladophialophora bantiana CBS 173.52.</title>
        <authorList>
            <consortium name="The Broad Institute Genomics Platform"/>
            <person name="Cuomo C."/>
            <person name="de Hoog S."/>
            <person name="Gorbushina A."/>
            <person name="Stielow B."/>
            <person name="Teixiera M."/>
            <person name="Abouelleil A."/>
            <person name="Chapman S.B."/>
            <person name="Priest M."/>
            <person name="Young S.K."/>
            <person name="Wortman J."/>
            <person name="Nusbaum C."/>
            <person name="Birren B."/>
        </authorList>
    </citation>
    <scope>NUCLEOTIDE SEQUENCE [LARGE SCALE GENOMIC DNA]</scope>
    <source>
        <strain evidence="2">CBS 173.52</strain>
    </source>
</reference>
<keyword evidence="3" id="KW-1185">Reference proteome</keyword>
<feature type="domain" description="Flavoprotein" evidence="1">
    <location>
        <begin position="1"/>
        <end position="106"/>
    </location>
</feature>
<sequence length="107" mass="11516">MTGATCAILGIKTLIASHQLNVETQLINSQWGQKTIKYETDYDAADVRALADHIYSIHGQASLLASGPFRADGMAILSCRMKTLAGISAGYCDDMKARVADLTLKEP</sequence>
<evidence type="ECO:0000313" key="3">
    <source>
        <dbReference type="Proteomes" id="UP000053789"/>
    </source>
</evidence>
<dbReference type="HOGENOM" id="CLU_174091_0_0_1"/>
<dbReference type="SUPFAM" id="SSF52507">
    <property type="entry name" value="Homo-oligomeric flavin-containing Cys decarboxylases, HFCD"/>
    <property type="match status" value="1"/>
</dbReference>
<dbReference type="RefSeq" id="XP_016616979.1">
    <property type="nucleotide sequence ID" value="XM_016766681.1"/>
</dbReference>
<accession>A0A0D2HHP4</accession>
<organism evidence="2 3">
    <name type="scientific">Cladophialophora bantiana (strain ATCC 10958 / CBS 173.52 / CDC B-1940 / NIH 8579)</name>
    <name type="common">Xylohypha bantiana</name>
    <dbReference type="NCBI Taxonomy" id="1442370"/>
    <lineage>
        <taxon>Eukaryota</taxon>
        <taxon>Fungi</taxon>
        <taxon>Dikarya</taxon>
        <taxon>Ascomycota</taxon>
        <taxon>Pezizomycotina</taxon>
        <taxon>Eurotiomycetes</taxon>
        <taxon>Chaetothyriomycetidae</taxon>
        <taxon>Chaetothyriales</taxon>
        <taxon>Herpotrichiellaceae</taxon>
        <taxon>Cladophialophora</taxon>
    </lineage>
</organism>